<dbReference type="PATRIC" id="fig|1681.53.peg.356"/>
<evidence type="ECO:0008006" key="4">
    <source>
        <dbReference type="Google" id="ProtNLM"/>
    </source>
</evidence>
<gene>
    <name evidence="2" type="ORF">HMPREF3196_00368</name>
</gene>
<feature type="compositionally biased region" description="Basic and acidic residues" evidence="1">
    <location>
        <begin position="73"/>
        <end position="91"/>
    </location>
</feature>
<dbReference type="Proteomes" id="UP000070092">
    <property type="component" value="Unassembled WGS sequence"/>
</dbReference>
<reference evidence="2 3" key="1">
    <citation type="submission" date="2016-01" db="EMBL/GenBank/DDBJ databases">
        <authorList>
            <person name="Oliw E.H."/>
        </authorList>
    </citation>
    <scope>NUCLEOTIDE SEQUENCE [LARGE SCALE GENOMIC DNA]</scope>
    <source>
        <strain evidence="2 3">MJR8628B</strain>
    </source>
</reference>
<dbReference type="AlphaFoldDB" id="A0A133KRZ1"/>
<proteinExistence type="predicted"/>
<evidence type="ECO:0000313" key="2">
    <source>
        <dbReference type="EMBL" id="KWZ82287.1"/>
    </source>
</evidence>
<accession>A0A133KRZ1</accession>
<protein>
    <recommendedName>
        <fullName evidence="4">ATP-binding protein</fullName>
    </recommendedName>
</protein>
<evidence type="ECO:0000256" key="1">
    <source>
        <dbReference type="SAM" id="MobiDB-lite"/>
    </source>
</evidence>
<sequence>MTGGDGPVSRDAALAYVPAPTRAGGPEVLWLAGAARARREGRACGPPPAHAVCRSDLGAVEGARDAVRRSLRERALEREHGEDEAARDPHGRLPAGPSGPLSVLTRGFALRPLTPWHQTSTGRAGVLTLLTAGCGSPRVPGPPLGVDVLTRELFEFDPWGAYDAGMVRSPDLFVSGLRGMGKSWCAKALAVREIGWGRHVIVQSDRQGEWARVARHVGGQVVSPGPDGYLNPFDAPARPAGADTREWLRRTMLSRRQSFASLAEALRDPGRPSPLDTDMTAMLELLIGSYGAGPMTLEDAVRRLSDTGWVDRVYQDAPGFARQRDLAAEKAAAAARVFAPMVAGGSMSGMFDRESTIRPDPSSPMVVFDTSGPAVQDPAARRVYMSAVTGWVDQVLQSGDGLRRDVVCEEAWFLLANPRIVESLQARQRSAGHWGCSTWLIVHGAADMTELFDEGSGQAGRVANLMDLTETKVTYAQGSANLGMLRRLIPDMGADEAEVIPSLAPGVGIWRIGGGQPRMVRPLAGPSMAALFDTSDMRRA</sequence>
<dbReference type="SUPFAM" id="SSF52540">
    <property type="entry name" value="P-loop containing nucleoside triphosphate hydrolases"/>
    <property type="match status" value="1"/>
</dbReference>
<name>A0A133KRZ1_BIFBI</name>
<dbReference type="InterPro" id="IPR027417">
    <property type="entry name" value="P-loop_NTPase"/>
</dbReference>
<organism evidence="2 3">
    <name type="scientific">Bifidobacterium bifidum</name>
    <dbReference type="NCBI Taxonomy" id="1681"/>
    <lineage>
        <taxon>Bacteria</taxon>
        <taxon>Bacillati</taxon>
        <taxon>Actinomycetota</taxon>
        <taxon>Actinomycetes</taxon>
        <taxon>Bifidobacteriales</taxon>
        <taxon>Bifidobacteriaceae</taxon>
        <taxon>Bifidobacterium</taxon>
    </lineage>
</organism>
<dbReference type="Gene3D" id="3.40.50.300">
    <property type="entry name" value="P-loop containing nucleotide triphosphate hydrolases"/>
    <property type="match status" value="2"/>
</dbReference>
<dbReference type="EMBL" id="LRPO01000016">
    <property type="protein sequence ID" value="KWZ82287.1"/>
    <property type="molecule type" value="Genomic_DNA"/>
</dbReference>
<evidence type="ECO:0000313" key="3">
    <source>
        <dbReference type="Proteomes" id="UP000070092"/>
    </source>
</evidence>
<comment type="caution">
    <text evidence="2">The sequence shown here is derived from an EMBL/GenBank/DDBJ whole genome shotgun (WGS) entry which is preliminary data.</text>
</comment>
<feature type="region of interest" description="Disordered" evidence="1">
    <location>
        <begin position="73"/>
        <end position="98"/>
    </location>
</feature>